<feature type="non-terminal residue" evidence="1">
    <location>
        <position position="115"/>
    </location>
</feature>
<dbReference type="InterPro" id="IPR053037">
    <property type="entry name" value="Pericyclase_pydY-like"/>
</dbReference>
<dbReference type="AlphaFoldDB" id="A0A9P8RQQ7"/>
<evidence type="ECO:0000313" key="2">
    <source>
        <dbReference type="Proteomes" id="UP000750711"/>
    </source>
</evidence>
<evidence type="ECO:0000313" key="1">
    <source>
        <dbReference type="EMBL" id="KAH0560083.1"/>
    </source>
</evidence>
<organism evidence="1 2">
    <name type="scientific">Trichoglossum hirsutum</name>
    <dbReference type="NCBI Taxonomy" id="265104"/>
    <lineage>
        <taxon>Eukaryota</taxon>
        <taxon>Fungi</taxon>
        <taxon>Dikarya</taxon>
        <taxon>Ascomycota</taxon>
        <taxon>Pezizomycotina</taxon>
        <taxon>Geoglossomycetes</taxon>
        <taxon>Geoglossales</taxon>
        <taxon>Geoglossaceae</taxon>
        <taxon>Trichoglossum</taxon>
    </lineage>
</organism>
<reference evidence="1" key="1">
    <citation type="submission" date="2021-03" db="EMBL/GenBank/DDBJ databases">
        <title>Comparative genomics and phylogenomic investigation of the class Geoglossomycetes provide insights into ecological specialization and systematics.</title>
        <authorList>
            <person name="Melie T."/>
            <person name="Pirro S."/>
            <person name="Miller A.N."/>
            <person name="Quandt A."/>
        </authorList>
    </citation>
    <scope>NUCLEOTIDE SEQUENCE</scope>
    <source>
        <strain evidence="1">CAQ_001_2017</strain>
    </source>
</reference>
<comment type="caution">
    <text evidence="1">The sequence shown here is derived from an EMBL/GenBank/DDBJ whole genome shotgun (WGS) entry which is preliminary data.</text>
</comment>
<proteinExistence type="predicted"/>
<protein>
    <submittedName>
        <fullName evidence="1">Uncharacterized protein</fullName>
    </submittedName>
</protein>
<dbReference type="EMBL" id="JAGHQM010000454">
    <property type="protein sequence ID" value="KAH0560083.1"/>
    <property type="molecule type" value="Genomic_DNA"/>
</dbReference>
<gene>
    <name evidence="1" type="ORF">GP486_003389</name>
</gene>
<name>A0A9P8RQQ7_9PEZI</name>
<dbReference type="PANTHER" id="PTHR38115">
    <property type="entry name" value="LIPOCALIN-LIKE DOMAIN-CONTAINING PROTEIN"/>
    <property type="match status" value="1"/>
</dbReference>
<dbReference type="PANTHER" id="PTHR38115:SF1">
    <property type="entry name" value="LIPOCALIN-LIKE DOMAIN-CONTAINING PROTEIN"/>
    <property type="match status" value="1"/>
</dbReference>
<accession>A0A9P8RQQ7</accession>
<dbReference type="Proteomes" id="UP000750711">
    <property type="component" value="Unassembled WGS sequence"/>
</dbReference>
<keyword evidence="2" id="KW-1185">Reference proteome</keyword>
<sequence length="115" mass="13106">MRTAISYATITLSIKQYDEKRDDSSSVTRIDIDQTATGGINGTTERRILDWTPREHSDYLFGAVTGKSRWRRLEEIGGNEEDAKFLATGWLDEVKETGLVESYVVSDENEWTARQ</sequence>